<reference evidence="2" key="1">
    <citation type="submission" date="2024-05" db="EMBL/GenBank/DDBJ databases">
        <title>Whole genome shotgun sequence of Streptomyces violascens NBRC 12920.</title>
        <authorList>
            <person name="Komaki H."/>
            <person name="Tamura T."/>
        </authorList>
    </citation>
    <scope>NUCLEOTIDE SEQUENCE</scope>
    <source>
        <strain evidence="2">NBRC 12920</strain>
    </source>
</reference>
<dbReference type="RefSeq" id="WP_189971813.1">
    <property type="nucleotide sequence ID" value="NZ_BMUA01000055.1"/>
</dbReference>
<gene>
    <name evidence="2" type="ORF">Sviol_45020</name>
</gene>
<organism evidence="2 3">
    <name type="scientific">Streptomyces violascens</name>
    <dbReference type="NCBI Taxonomy" id="67381"/>
    <lineage>
        <taxon>Bacteria</taxon>
        <taxon>Bacillati</taxon>
        <taxon>Actinomycetota</taxon>
        <taxon>Actinomycetes</taxon>
        <taxon>Kitasatosporales</taxon>
        <taxon>Streptomycetaceae</taxon>
        <taxon>Streptomyces</taxon>
    </lineage>
</organism>
<sequence>MERFARAGQEGQDDLRLLCRAALGIGNGELEVCCDMVFWLDDMILPWDFVQQSFMELVPAVANVLLPEVVSAVVGKVTLPPPVVEIHLATHRPGEQDQAIENVVDVTTLGAREAPRPFYSTGEVLDETLTNGHDRAPAILDAFTVMAMDWGHPSPVFLDQNHDVAVPTTRQPRATSGRARDRQRRNRRCAPLGDLVASIGAPMRPGGGPNVRAGFQRARHD</sequence>
<accession>A0ABQ3QS58</accession>
<evidence type="ECO:0000256" key="1">
    <source>
        <dbReference type="SAM" id="MobiDB-lite"/>
    </source>
</evidence>
<dbReference type="EMBL" id="BNDY01000017">
    <property type="protein sequence ID" value="GHI40094.1"/>
    <property type="molecule type" value="Genomic_DNA"/>
</dbReference>
<name>A0ABQ3QS58_9ACTN</name>
<comment type="caution">
    <text evidence="2">The sequence shown here is derived from an EMBL/GenBank/DDBJ whole genome shotgun (WGS) entry which is preliminary data.</text>
</comment>
<proteinExistence type="predicted"/>
<evidence type="ECO:0000313" key="2">
    <source>
        <dbReference type="EMBL" id="GHI40094.1"/>
    </source>
</evidence>
<protein>
    <submittedName>
        <fullName evidence="2">Uncharacterized protein</fullName>
    </submittedName>
</protein>
<feature type="region of interest" description="Disordered" evidence="1">
    <location>
        <begin position="169"/>
        <end position="221"/>
    </location>
</feature>
<keyword evidence="3" id="KW-1185">Reference proteome</keyword>
<evidence type="ECO:0000313" key="3">
    <source>
        <dbReference type="Proteomes" id="UP001050808"/>
    </source>
</evidence>
<dbReference type="Proteomes" id="UP001050808">
    <property type="component" value="Unassembled WGS sequence"/>
</dbReference>